<feature type="signal peptide" evidence="3">
    <location>
        <begin position="1"/>
        <end position="22"/>
    </location>
</feature>
<dbReference type="InterPro" id="IPR029051">
    <property type="entry name" value="DUF4352"/>
</dbReference>
<proteinExistence type="predicted"/>
<keyword evidence="1 3" id="KW-0732">Signal</keyword>
<gene>
    <name evidence="5" type="ORF">GCM10009550_30430</name>
</gene>
<sequence>MHPSLRVLPVALACLLVTACEAAETTSAPPGEGERSAQVRREEKPAPKVAGIGARVKDGKFTFKVTKAGNGPATLGDSFLSHSPQGRFYLVYVTVKNHGNKPQYFLGDAQKLLAGEKEFSADGEAAIYLKDSKSLFEEINPGNTVKGVIVYDIPKKAKPTAIELHDSVLSGGATVSLAK</sequence>
<evidence type="ECO:0000313" key="6">
    <source>
        <dbReference type="Proteomes" id="UP001500665"/>
    </source>
</evidence>
<evidence type="ECO:0000259" key="4">
    <source>
        <dbReference type="Pfam" id="PF11611"/>
    </source>
</evidence>
<dbReference type="PROSITE" id="PS51257">
    <property type="entry name" value="PROKAR_LIPOPROTEIN"/>
    <property type="match status" value="1"/>
</dbReference>
<feature type="chain" id="PRO_5046378292" description="DUF4352 domain-containing protein" evidence="3">
    <location>
        <begin position="23"/>
        <end position="179"/>
    </location>
</feature>
<feature type="region of interest" description="Disordered" evidence="2">
    <location>
        <begin position="25"/>
        <end position="48"/>
    </location>
</feature>
<comment type="caution">
    <text evidence="5">The sequence shown here is derived from an EMBL/GenBank/DDBJ whole genome shotgun (WGS) entry which is preliminary data.</text>
</comment>
<evidence type="ECO:0000256" key="3">
    <source>
        <dbReference type="SAM" id="SignalP"/>
    </source>
</evidence>
<dbReference type="InterPro" id="IPR029050">
    <property type="entry name" value="Immunoprotect_excell_Ig-like"/>
</dbReference>
<reference evidence="6" key="1">
    <citation type="journal article" date="2019" name="Int. J. Syst. Evol. Microbiol.">
        <title>The Global Catalogue of Microorganisms (GCM) 10K type strain sequencing project: providing services to taxonomists for standard genome sequencing and annotation.</title>
        <authorList>
            <consortium name="The Broad Institute Genomics Platform"/>
            <consortium name="The Broad Institute Genome Sequencing Center for Infectious Disease"/>
            <person name="Wu L."/>
            <person name="Ma J."/>
        </authorList>
    </citation>
    <scope>NUCLEOTIDE SEQUENCE [LARGE SCALE GENOMIC DNA]</scope>
    <source>
        <strain evidence="6">JCM 10696</strain>
    </source>
</reference>
<dbReference type="Gene3D" id="2.60.40.1240">
    <property type="match status" value="1"/>
</dbReference>
<dbReference type="Pfam" id="PF11611">
    <property type="entry name" value="DUF4352"/>
    <property type="match status" value="1"/>
</dbReference>
<feature type="domain" description="DUF4352" evidence="4">
    <location>
        <begin position="51"/>
        <end position="172"/>
    </location>
</feature>
<dbReference type="RefSeq" id="WP_344241146.1">
    <property type="nucleotide sequence ID" value="NZ_BAAAHH010000010.1"/>
</dbReference>
<feature type="compositionally biased region" description="Basic and acidic residues" evidence="2">
    <location>
        <begin position="32"/>
        <end position="46"/>
    </location>
</feature>
<organism evidence="5 6">
    <name type="scientific">Actinocorallia libanotica</name>
    <dbReference type="NCBI Taxonomy" id="46162"/>
    <lineage>
        <taxon>Bacteria</taxon>
        <taxon>Bacillati</taxon>
        <taxon>Actinomycetota</taxon>
        <taxon>Actinomycetes</taxon>
        <taxon>Streptosporangiales</taxon>
        <taxon>Thermomonosporaceae</taxon>
        <taxon>Actinocorallia</taxon>
    </lineage>
</organism>
<name>A0ABP4BKF0_9ACTN</name>
<keyword evidence="6" id="KW-1185">Reference proteome</keyword>
<accession>A0ABP4BKF0</accession>
<evidence type="ECO:0000313" key="5">
    <source>
        <dbReference type="EMBL" id="GAA0951126.1"/>
    </source>
</evidence>
<dbReference type="EMBL" id="BAAAHH010000010">
    <property type="protein sequence ID" value="GAA0951126.1"/>
    <property type="molecule type" value="Genomic_DNA"/>
</dbReference>
<evidence type="ECO:0000256" key="1">
    <source>
        <dbReference type="ARBA" id="ARBA00022729"/>
    </source>
</evidence>
<protein>
    <recommendedName>
        <fullName evidence="4">DUF4352 domain-containing protein</fullName>
    </recommendedName>
</protein>
<evidence type="ECO:0000256" key="2">
    <source>
        <dbReference type="SAM" id="MobiDB-lite"/>
    </source>
</evidence>
<dbReference type="Proteomes" id="UP001500665">
    <property type="component" value="Unassembled WGS sequence"/>
</dbReference>